<dbReference type="AlphaFoldDB" id="A0A084W4W3"/>
<evidence type="ECO:0000313" key="4">
    <source>
        <dbReference type="Proteomes" id="UP000030765"/>
    </source>
</evidence>
<evidence type="ECO:0000313" key="2">
    <source>
        <dbReference type="EMBL" id="KFB45257.1"/>
    </source>
</evidence>
<proteinExistence type="predicted"/>
<keyword evidence="4" id="KW-1185">Reference proteome</keyword>
<organism evidence="2">
    <name type="scientific">Anopheles sinensis</name>
    <name type="common">Mosquito</name>
    <dbReference type="NCBI Taxonomy" id="74873"/>
    <lineage>
        <taxon>Eukaryota</taxon>
        <taxon>Metazoa</taxon>
        <taxon>Ecdysozoa</taxon>
        <taxon>Arthropoda</taxon>
        <taxon>Hexapoda</taxon>
        <taxon>Insecta</taxon>
        <taxon>Pterygota</taxon>
        <taxon>Neoptera</taxon>
        <taxon>Endopterygota</taxon>
        <taxon>Diptera</taxon>
        <taxon>Nematocera</taxon>
        <taxon>Culicoidea</taxon>
        <taxon>Culicidae</taxon>
        <taxon>Anophelinae</taxon>
        <taxon>Anopheles</taxon>
    </lineage>
</organism>
<dbReference type="EMBL" id="KE525300">
    <property type="protein sequence ID" value="KFB45257.1"/>
    <property type="molecule type" value="Genomic_DNA"/>
</dbReference>
<accession>A0A084W4W3</accession>
<name>A0A084W4W3_ANOSI</name>
<dbReference type="VEuPathDB" id="VectorBase:ASIC013202"/>
<feature type="region of interest" description="Disordered" evidence="1">
    <location>
        <begin position="210"/>
        <end position="233"/>
    </location>
</feature>
<gene>
    <name evidence="2" type="ORF">ZHAS_00013202</name>
</gene>
<reference evidence="2 4" key="1">
    <citation type="journal article" date="2014" name="BMC Genomics">
        <title>Genome sequence of Anopheles sinensis provides insight into genetics basis of mosquito competence for malaria parasites.</title>
        <authorList>
            <person name="Zhou D."/>
            <person name="Zhang D."/>
            <person name="Ding G."/>
            <person name="Shi L."/>
            <person name="Hou Q."/>
            <person name="Ye Y."/>
            <person name="Xu Y."/>
            <person name="Zhou H."/>
            <person name="Xiong C."/>
            <person name="Li S."/>
            <person name="Yu J."/>
            <person name="Hong S."/>
            <person name="Yu X."/>
            <person name="Zou P."/>
            <person name="Chen C."/>
            <person name="Chang X."/>
            <person name="Wang W."/>
            <person name="Lv Y."/>
            <person name="Sun Y."/>
            <person name="Ma L."/>
            <person name="Shen B."/>
            <person name="Zhu C."/>
        </authorList>
    </citation>
    <scope>NUCLEOTIDE SEQUENCE [LARGE SCALE GENOMIC DNA]</scope>
</reference>
<dbReference type="Proteomes" id="UP000030765">
    <property type="component" value="Unassembled WGS sequence"/>
</dbReference>
<reference evidence="3" key="2">
    <citation type="submission" date="2020-05" db="UniProtKB">
        <authorList>
            <consortium name="EnsemblMetazoa"/>
        </authorList>
    </citation>
    <scope>IDENTIFICATION</scope>
</reference>
<evidence type="ECO:0000256" key="1">
    <source>
        <dbReference type="SAM" id="MobiDB-lite"/>
    </source>
</evidence>
<dbReference type="EMBL" id="ATLV01020390">
    <property type="status" value="NOT_ANNOTATED_CDS"/>
    <property type="molecule type" value="Genomic_DNA"/>
</dbReference>
<sequence length="233" mass="25576">MVATPQWLPLVVAYPSKSQTEPVKLTNSTPSCSCLMPRQDGGGSLYSKRLARPFLRRSITYSLLSLLTRSVAIFIGQCRGYHDNAYGGGETLWIVSTTSSRGAGGGSKILNFSELNHIMDFMLTYRAMQKTGQNEGESVCGTANANRVRPIISPPWLASWFLGVASHRLPSMHFRRRTEKSVSQCNATPVSSANKYSAALKDNVMQLANVKPPAGRHGRLRSRDHATHGKCLH</sequence>
<protein>
    <submittedName>
        <fullName evidence="2 3">Uncharacterized protein</fullName>
    </submittedName>
</protein>
<evidence type="ECO:0000313" key="3">
    <source>
        <dbReference type="EnsemblMetazoa" id="ASIC013202-PA"/>
    </source>
</evidence>
<dbReference type="EnsemblMetazoa" id="ASIC013202-RA">
    <property type="protein sequence ID" value="ASIC013202-PA"/>
    <property type="gene ID" value="ASIC013202"/>
</dbReference>